<evidence type="ECO:0000313" key="3">
    <source>
        <dbReference type="Proteomes" id="UP000608955"/>
    </source>
</evidence>
<dbReference type="SUPFAM" id="SSF54909">
    <property type="entry name" value="Dimeric alpha+beta barrel"/>
    <property type="match status" value="1"/>
</dbReference>
<proteinExistence type="predicted"/>
<dbReference type="Pfam" id="PF03992">
    <property type="entry name" value="ABM"/>
    <property type="match status" value="1"/>
</dbReference>
<reference evidence="2" key="1">
    <citation type="journal article" date="2014" name="Int. J. Syst. Evol. Microbiol.">
        <title>Complete genome sequence of Corynebacterium casei LMG S-19264T (=DSM 44701T), isolated from a smear-ripened cheese.</title>
        <authorList>
            <consortium name="US DOE Joint Genome Institute (JGI-PGF)"/>
            <person name="Walter F."/>
            <person name="Albersmeier A."/>
            <person name="Kalinowski J."/>
            <person name="Ruckert C."/>
        </authorList>
    </citation>
    <scope>NUCLEOTIDE SEQUENCE</scope>
    <source>
        <strain evidence="2">JCM 4654</strain>
    </source>
</reference>
<comment type="caution">
    <text evidence="2">The sequence shown here is derived from an EMBL/GenBank/DDBJ whole genome shotgun (WGS) entry which is preliminary data.</text>
</comment>
<gene>
    <name evidence="2" type="ORF">GCM10010508_35960</name>
</gene>
<feature type="domain" description="ABM" evidence="1">
    <location>
        <begin position="9"/>
        <end position="99"/>
    </location>
</feature>
<dbReference type="InterPro" id="IPR007138">
    <property type="entry name" value="ABM_dom"/>
</dbReference>
<keyword evidence="3" id="KW-1185">Reference proteome</keyword>
<organism evidence="2 3">
    <name type="scientific">Streptomyces naganishii JCM 4654</name>
    <dbReference type="NCBI Taxonomy" id="1306179"/>
    <lineage>
        <taxon>Bacteria</taxon>
        <taxon>Bacillati</taxon>
        <taxon>Actinomycetota</taxon>
        <taxon>Actinomycetes</taxon>
        <taxon>Kitasatosporales</taxon>
        <taxon>Streptomycetaceae</taxon>
        <taxon>Streptomyces</taxon>
    </lineage>
</organism>
<dbReference type="PROSITE" id="PS51725">
    <property type="entry name" value="ABM"/>
    <property type="match status" value="1"/>
</dbReference>
<evidence type="ECO:0000313" key="2">
    <source>
        <dbReference type="EMBL" id="GHD90598.1"/>
    </source>
</evidence>
<name>A0A918Y5L3_9ACTN</name>
<dbReference type="AlphaFoldDB" id="A0A918Y5L3"/>
<protein>
    <recommendedName>
        <fullName evidence="1">ABM domain-containing protein</fullName>
    </recommendedName>
</protein>
<sequence length="109" mass="12537">MSTAATERVRVVVYLRAPEDGAEPLERAYREISWVRRPDAVPGLLRSELLRDVDRPGEFALHGEWESLDAYRAWQFGPDHKDNPSALRPFQDRSRGRHYAVYGIASEDL</sequence>
<dbReference type="Proteomes" id="UP000608955">
    <property type="component" value="Unassembled WGS sequence"/>
</dbReference>
<dbReference type="EMBL" id="BMVF01000008">
    <property type="protein sequence ID" value="GHD90598.1"/>
    <property type="molecule type" value="Genomic_DNA"/>
</dbReference>
<dbReference type="RefSeq" id="WP_190178833.1">
    <property type="nucleotide sequence ID" value="NZ_BMVF01000008.1"/>
</dbReference>
<reference evidence="2" key="2">
    <citation type="submission" date="2020-09" db="EMBL/GenBank/DDBJ databases">
        <authorList>
            <person name="Sun Q."/>
            <person name="Ohkuma M."/>
        </authorList>
    </citation>
    <scope>NUCLEOTIDE SEQUENCE</scope>
    <source>
        <strain evidence="2">JCM 4654</strain>
    </source>
</reference>
<dbReference type="Gene3D" id="3.30.70.100">
    <property type="match status" value="1"/>
</dbReference>
<accession>A0A918Y5L3</accession>
<dbReference type="InterPro" id="IPR011008">
    <property type="entry name" value="Dimeric_a/b-barrel"/>
</dbReference>
<evidence type="ECO:0000259" key="1">
    <source>
        <dbReference type="PROSITE" id="PS51725"/>
    </source>
</evidence>